<name>A0ABR7TEB3_9LACT</name>
<comment type="caution">
    <text evidence="1">The sequence shown here is derived from an EMBL/GenBank/DDBJ whole genome shotgun (WGS) entry which is preliminary data.</text>
</comment>
<protein>
    <submittedName>
        <fullName evidence="1">Uncharacterized protein</fullName>
    </submittedName>
</protein>
<dbReference type="EMBL" id="WNJQ01000016">
    <property type="protein sequence ID" value="MBC9826303.1"/>
    <property type="molecule type" value="Genomic_DNA"/>
</dbReference>
<evidence type="ECO:0000313" key="1">
    <source>
        <dbReference type="EMBL" id="MBC9826303.1"/>
    </source>
</evidence>
<reference evidence="1 2" key="1">
    <citation type="journal article" date="2020" name="Microorganisms">
        <title>New Insight into Antimicrobial Compounds from Food and Marine-Sourced Carnobacterium Species through Phenotype and Genome Analyses.</title>
        <authorList>
            <person name="Begrem S."/>
            <person name="Ivaniuk F."/>
            <person name="Gigout-Chevalier F."/>
            <person name="Kolypczuk L."/>
            <person name="Bonnetot S."/>
            <person name="Leroi F."/>
            <person name="Grovel O."/>
            <person name="Delbarre-Ladrat C."/>
            <person name="Passerini D."/>
        </authorList>
    </citation>
    <scope>NUCLEOTIDE SEQUENCE [LARGE SCALE GENOMIC DNA]</scope>
    <source>
        <strain evidence="1 2">MIP2551</strain>
    </source>
</reference>
<organism evidence="1 2">
    <name type="scientific">Carnobacterium inhibens</name>
    <dbReference type="NCBI Taxonomy" id="147709"/>
    <lineage>
        <taxon>Bacteria</taxon>
        <taxon>Bacillati</taxon>
        <taxon>Bacillota</taxon>
        <taxon>Bacilli</taxon>
        <taxon>Lactobacillales</taxon>
        <taxon>Carnobacteriaceae</taxon>
        <taxon>Carnobacterium</taxon>
    </lineage>
</organism>
<gene>
    <name evidence="1" type="ORF">GLO26_10960</name>
</gene>
<keyword evidence="2" id="KW-1185">Reference proteome</keyword>
<proteinExistence type="predicted"/>
<dbReference type="RefSeq" id="WP_023178111.1">
    <property type="nucleotide sequence ID" value="NZ_WNJQ01000016.1"/>
</dbReference>
<accession>A0ABR7TEB3</accession>
<evidence type="ECO:0000313" key="2">
    <source>
        <dbReference type="Proteomes" id="UP000638836"/>
    </source>
</evidence>
<dbReference type="Proteomes" id="UP000638836">
    <property type="component" value="Unassembled WGS sequence"/>
</dbReference>
<sequence length="80" mass="9371">MIYLLMTVVLVLGGLTYIQATEINKLKSLFSYNQSKMIKDALEYLKVMNEIQTIKNIRQDYYPIDLVQAKKIVEKAKSRR</sequence>